<accession>A0AAW4AEU1</accession>
<dbReference type="EMBL" id="RDOM01000033">
    <property type="protein sequence ID" value="MBF4272926.1"/>
    <property type="molecule type" value="Genomic_DNA"/>
</dbReference>
<keyword evidence="4" id="KW-1185">Reference proteome</keyword>
<reference evidence="3 4" key="1">
    <citation type="journal article" date="2021" name="PeerJ">
        <title>Analysis of 44 Vibrio anguillarum genomes reveals high genetic diversity.</title>
        <authorList>
            <person name="Hansen M.J."/>
            <person name="Dalsgaard I."/>
        </authorList>
    </citation>
    <scope>NUCLEOTIDE SEQUENCE [LARGE SCALE GENOMIC DNA]</scope>
    <source>
        <strain evidence="2 4">040915-1/1B</strain>
        <strain evidence="1 3">17-16730-2A</strain>
    </source>
</reference>
<gene>
    <name evidence="1" type="ORF">EAY07_12935</name>
    <name evidence="2" type="ORF">EAY46_26575</name>
</gene>
<evidence type="ECO:0000313" key="2">
    <source>
        <dbReference type="EMBL" id="MBF4376547.1"/>
    </source>
</evidence>
<dbReference type="KEGG" id="vau:VANGNB10_cI1614c"/>
<dbReference type="RefSeq" id="WP_041946989.1">
    <property type="nucleotide sequence ID" value="NZ_CP020534.1"/>
</dbReference>
<dbReference type="EMBL" id="RDPI01000893">
    <property type="protein sequence ID" value="MBF4376547.1"/>
    <property type="molecule type" value="Genomic_DNA"/>
</dbReference>
<comment type="caution">
    <text evidence="1">The sequence shown here is derived from an EMBL/GenBank/DDBJ whole genome shotgun (WGS) entry which is preliminary data.</text>
</comment>
<organism evidence="1 3">
    <name type="scientific">Vibrio anguillarum</name>
    <name type="common">Listonella anguillarum</name>
    <dbReference type="NCBI Taxonomy" id="55601"/>
    <lineage>
        <taxon>Bacteria</taxon>
        <taxon>Pseudomonadati</taxon>
        <taxon>Pseudomonadota</taxon>
        <taxon>Gammaproteobacteria</taxon>
        <taxon>Vibrionales</taxon>
        <taxon>Vibrionaceae</taxon>
        <taxon>Vibrio</taxon>
    </lineage>
</organism>
<protein>
    <submittedName>
        <fullName evidence="1">Uncharacterized protein</fullName>
    </submittedName>
</protein>
<dbReference type="Proteomes" id="UP000726136">
    <property type="component" value="Unassembled WGS sequence"/>
</dbReference>
<dbReference type="Proteomes" id="UP000722957">
    <property type="component" value="Unassembled WGS sequence"/>
</dbReference>
<proteinExistence type="predicted"/>
<name>A0AAW4AEU1_VIBAN</name>
<evidence type="ECO:0000313" key="4">
    <source>
        <dbReference type="Proteomes" id="UP000726136"/>
    </source>
</evidence>
<sequence length="222" mass="24538">MGLVVQLERWPMPAAIALATEGVKANYNSGCGGGGFGAADREIGSKIDGAKVLAAIDLIGESARHLADWCLFAYSSPGWNSTKLTDRLIENVVNDWVFNRYEEHNEFVQIRTYNKIKPLIPLIAGGLALEQSGGAMAVKSESGLCYSPVATRSQLIDVLVSNDVKDSGIDSLSYKKKRARYYQANWNRIDVHVEAIRLILLRYDKIAQKRFKDALAIQMMSI</sequence>
<evidence type="ECO:0000313" key="3">
    <source>
        <dbReference type="Proteomes" id="UP000722957"/>
    </source>
</evidence>
<dbReference type="AlphaFoldDB" id="A0AAW4AEU1"/>
<evidence type="ECO:0000313" key="1">
    <source>
        <dbReference type="EMBL" id="MBF4272926.1"/>
    </source>
</evidence>